<dbReference type="Pfam" id="PF12833">
    <property type="entry name" value="HTH_18"/>
    <property type="match status" value="1"/>
</dbReference>
<dbReference type="Proteomes" id="UP000182360">
    <property type="component" value="Unassembled WGS sequence"/>
</dbReference>
<dbReference type="AlphaFoldDB" id="A0A1H9DHL5"/>
<dbReference type="PANTHER" id="PTHR47504">
    <property type="entry name" value="RIGHT ORIGIN-BINDING PROTEIN"/>
    <property type="match status" value="1"/>
</dbReference>
<name>A0A1H9DHL5_9SPIR</name>
<dbReference type="OrthoDB" id="9801123at2"/>
<evidence type="ECO:0000313" key="5">
    <source>
        <dbReference type="EMBL" id="SEQ12965.1"/>
    </source>
</evidence>
<dbReference type="GO" id="GO:0043565">
    <property type="term" value="F:sequence-specific DNA binding"/>
    <property type="evidence" value="ECO:0007669"/>
    <property type="project" value="InterPro"/>
</dbReference>
<dbReference type="InterPro" id="IPR029441">
    <property type="entry name" value="Cass2"/>
</dbReference>
<dbReference type="PROSITE" id="PS01124">
    <property type="entry name" value="HTH_ARAC_FAMILY_2"/>
    <property type="match status" value="1"/>
</dbReference>
<dbReference type="InterPro" id="IPR018060">
    <property type="entry name" value="HTH_AraC"/>
</dbReference>
<dbReference type="InterPro" id="IPR050959">
    <property type="entry name" value="MarA-like"/>
</dbReference>
<dbReference type="InterPro" id="IPR011256">
    <property type="entry name" value="Reg_factor_effector_dom_sf"/>
</dbReference>
<evidence type="ECO:0000256" key="1">
    <source>
        <dbReference type="ARBA" id="ARBA00023015"/>
    </source>
</evidence>
<dbReference type="SUPFAM" id="SSF55136">
    <property type="entry name" value="Probable bacterial effector-binding domain"/>
    <property type="match status" value="1"/>
</dbReference>
<evidence type="ECO:0000256" key="2">
    <source>
        <dbReference type="ARBA" id="ARBA00023125"/>
    </source>
</evidence>
<dbReference type="Gene3D" id="3.20.80.10">
    <property type="entry name" value="Regulatory factor, effector binding domain"/>
    <property type="match status" value="1"/>
</dbReference>
<evidence type="ECO:0000259" key="4">
    <source>
        <dbReference type="PROSITE" id="PS01124"/>
    </source>
</evidence>
<dbReference type="SMART" id="SM00871">
    <property type="entry name" value="AraC_E_bind"/>
    <property type="match status" value="1"/>
</dbReference>
<proteinExistence type="predicted"/>
<dbReference type="InterPro" id="IPR010499">
    <property type="entry name" value="AraC_E-bd"/>
</dbReference>
<organism evidence="5 6">
    <name type="scientific">Treponema bryantii</name>
    <dbReference type="NCBI Taxonomy" id="163"/>
    <lineage>
        <taxon>Bacteria</taxon>
        <taxon>Pseudomonadati</taxon>
        <taxon>Spirochaetota</taxon>
        <taxon>Spirochaetia</taxon>
        <taxon>Spirochaetales</taxon>
        <taxon>Treponemataceae</taxon>
        <taxon>Treponema</taxon>
    </lineage>
</organism>
<protein>
    <submittedName>
        <fullName evidence="5">AraC family transcriptional regulator</fullName>
    </submittedName>
</protein>
<keyword evidence="3" id="KW-0804">Transcription</keyword>
<sequence>MIGFEILQKSVDFIETHLLDNITYVDVAKQVNMSPYEFHRTFRFISGITPSAYIRNRRLSLAGQELLYTDIKVTDLAMKYWFDSVDGFTKAFSRFHGITPGVVKAGSKTLAMYNPLSIRVTMEGATPIKYKMTDLETVNFLVIPRSFSVDIIEDESDESISDFWGECIQTKKLDLLKTFRAKNDNRVFGLCSELKEDSTSFVYALAVIVPDDFDFSKVPDGFRKWQVEKSRYVIFNCYGKDGDCISKAWENYFQNFLPQSGLQTKEAPDFEIYFDEGEPDLMCELWIPVKTKTT</sequence>
<dbReference type="InterPro" id="IPR009057">
    <property type="entry name" value="Homeodomain-like_sf"/>
</dbReference>
<keyword evidence="1" id="KW-0805">Transcription regulation</keyword>
<dbReference type="SUPFAM" id="SSF46689">
    <property type="entry name" value="Homeodomain-like"/>
    <property type="match status" value="2"/>
</dbReference>
<dbReference type="SMART" id="SM00342">
    <property type="entry name" value="HTH_ARAC"/>
    <property type="match status" value="1"/>
</dbReference>
<dbReference type="GO" id="GO:0003700">
    <property type="term" value="F:DNA-binding transcription factor activity"/>
    <property type="evidence" value="ECO:0007669"/>
    <property type="project" value="InterPro"/>
</dbReference>
<dbReference type="Pfam" id="PF14526">
    <property type="entry name" value="Cass2"/>
    <property type="match status" value="1"/>
</dbReference>
<dbReference type="Gene3D" id="1.10.10.60">
    <property type="entry name" value="Homeodomain-like"/>
    <property type="match status" value="2"/>
</dbReference>
<reference evidence="5 6" key="1">
    <citation type="submission" date="2016-10" db="EMBL/GenBank/DDBJ databases">
        <authorList>
            <person name="de Groot N.N."/>
        </authorList>
    </citation>
    <scope>NUCLEOTIDE SEQUENCE [LARGE SCALE GENOMIC DNA]</scope>
    <source>
        <strain evidence="5 6">B25</strain>
    </source>
</reference>
<dbReference type="EMBL" id="FOFU01000002">
    <property type="protein sequence ID" value="SEQ12965.1"/>
    <property type="molecule type" value="Genomic_DNA"/>
</dbReference>
<keyword evidence="6" id="KW-1185">Reference proteome</keyword>
<feature type="domain" description="HTH araC/xylS-type" evidence="4">
    <location>
        <begin position="8"/>
        <end position="106"/>
    </location>
</feature>
<dbReference type="RefSeq" id="WP_074641866.1">
    <property type="nucleotide sequence ID" value="NZ_AP025286.1"/>
</dbReference>
<accession>A0A1H9DHL5</accession>
<evidence type="ECO:0000256" key="3">
    <source>
        <dbReference type="ARBA" id="ARBA00023163"/>
    </source>
</evidence>
<dbReference type="PANTHER" id="PTHR47504:SF5">
    <property type="entry name" value="RIGHT ORIGIN-BINDING PROTEIN"/>
    <property type="match status" value="1"/>
</dbReference>
<evidence type="ECO:0000313" key="6">
    <source>
        <dbReference type="Proteomes" id="UP000182360"/>
    </source>
</evidence>
<gene>
    <name evidence="5" type="ORF">SAMN04487977_102579</name>
</gene>
<keyword evidence="2" id="KW-0238">DNA-binding</keyword>